<evidence type="ECO:0000256" key="1">
    <source>
        <dbReference type="SAM" id="MobiDB-lite"/>
    </source>
</evidence>
<dbReference type="PANTHER" id="PTHR33356">
    <property type="entry name" value="TIP41-LIKE PROTEIN"/>
    <property type="match status" value="1"/>
</dbReference>
<dbReference type="Proteomes" id="UP000242715">
    <property type="component" value="Unassembled WGS sequence"/>
</dbReference>
<dbReference type="EMBL" id="DF973403">
    <property type="protein sequence ID" value="GAU29700.1"/>
    <property type="molecule type" value="Genomic_DNA"/>
</dbReference>
<feature type="compositionally biased region" description="Low complexity" evidence="1">
    <location>
        <begin position="225"/>
        <end position="234"/>
    </location>
</feature>
<protein>
    <submittedName>
        <fullName evidence="2">Uncharacterized protein</fullName>
    </submittedName>
</protein>
<evidence type="ECO:0000313" key="3">
    <source>
        <dbReference type="Proteomes" id="UP000242715"/>
    </source>
</evidence>
<proteinExistence type="predicted"/>
<reference evidence="3" key="1">
    <citation type="journal article" date="2017" name="Front. Plant Sci.">
        <title>Climate Clever Clovers: New Paradigm to Reduce the Environmental Footprint of Ruminants by Breeding Low Methanogenic Forages Utilizing Haplotype Variation.</title>
        <authorList>
            <person name="Kaur P."/>
            <person name="Appels R."/>
            <person name="Bayer P.E."/>
            <person name="Keeble-Gagnere G."/>
            <person name="Wang J."/>
            <person name="Hirakawa H."/>
            <person name="Shirasawa K."/>
            <person name="Vercoe P."/>
            <person name="Stefanova K."/>
            <person name="Durmic Z."/>
            <person name="Nichols P."/>
            <person name="Revell C."/>
            <person name="Isobe S.N."/>
            <person name="Edwards D."/>
            <person name="Erskine W."/>
        </authorList>
    </citation>
    <scope>NUCLEOTIDE SEQUENCE [LARGE SCALE GENOMIC DNA]</scope>
    <source>
        <strain evidence="3">cv. Daliak</strain>
    </source>
</reference>
<dbReference type="PANTHER" id="PTHR33356:SF5">
    <property type="entry name" value="TIP41-LIKE PROTEIN"/>
    <property type="match status" value="1"/>
</dbReference>
<organism evidence="2 3">
    <name type="scientific">Trifolium subterraneum</name>
    <name type="common">Subterranean clover</name>
    <dbReference type="NCBI Taxonomy" id="3900"/>
    <lineage>
        <taxon>Eukaryota</taxon>
        <taxon>Viridiplantae</taxon>
        <taxon>Streptophyta</taxon>
        <taxon>Embryophyta</taxon>
        <taxon>Tracheophyta</taxon>
        <taxon>Spermatophyta</taxon>
        <taxon>Magnoliopsida</taxon>
        <taxon>eudicotyledons</taxon>
        <taxon>Gunneridae</taxon>
        <taxon>Pentapetalae</taxon>
        <taxon>rosids</taxon>
        <taxon>fabids</taxon>
        <taxon>Fabales</taxon>
        <taxon>Fabaceae</taxon>
        <taxon>Papilionoideae</taxon>
        <taxon>50 kb inversion clade</taxon>
        <taxon>NPAAA clade</taxon>
        <taxon>Hologalegina</taxon>
        <taxon>IRL clade</taxon>
        <taxon>Trifolieae</taxon>
        <taxon>Trifolium</taxon>
    </lineage>
</organism>
<gene>
    <name evidence="2" type="ORF">TSUD_264360</name>
</gene>
<evidence type="ECO:0000313" key="2">
    <source>
        <dbReference type="EMBL" id="GAU29700.1"/>
    </source>
</evidence>
<keyword evidence="3" id="KW-1185">Reference proteome</keyword>
<dbReference type="OrthoDB" id="747893at2759"/>
<feature type="region of interest" description="Disordered" evidence="1">
    <location>
        <begin position="219"/>
        <end position="253"/>
    </location>
</feature>
<dbReference type="AlphaFoldDB" id="A0A2Z6N0Y9"/>
<name>A0A2Z6N0Y9_TRISU</name>
<accession>A0A2Z6N0Y9</accession>
<sequence length="355" mass="40238">MAQNQNSSQFCLPPQFFTTSSKNDAVSTSLFPYFITSPKNDAVSTTLFPYFITSPTVTEQQQQHITELTRQMTLSSLHNQLALSNHKDLFVNEFENGRFGKGSTGNDDVLKLNAQKARYDLLHAAAGEDERIRQVNNFEEAFYGFVPKKPSGFHTQNHQRSFSQKQLQLQIAQFDMLKKHWLKQREEFVTSFSQRESGNYQNVPGSNETVFQGKVGLSSSAAWPSSKNRSSNNRNKNKAIFHGNPNLKNERNGTGVFLPRVADNTESSRKKSGCKNVVVPERVAPALNKKVEDGMMRDYIQQKNRFYGVSISNNENNGVGRIVGVENGFSQQKRNVKAHQTEGNLEIRLPQEWTY</sequence>